<name>A0A9P0CEA1_9CUCU</name>
<dbReference type="Proteomes" id="UP001153636">
    <property type="component" value="Chromosome 10"/>
</dbReference>
<feature type="chain" id="PRO_5040112362" evidence="1">
    <location>
        <begin position="16"/>
        <end position="431"/>
    </location>
</feature>
<accession>A0A9P0CEA1</accession>
<dbReference type="AlphaFoldDB" id="A0A9P0CEA1"/>
<organism evidence="2 3">
    <name type="scientific">Psylliodes chrysocephalus</name>
    <dbReference type="NCBI Taxonomy" id="3402493"/>
    <lineage>
        <taxon>Eukaryota</taxon>
        <taxon>Metazoa</taxon>
        <taxon>Ecdysozoa</taxon>
        <taxon>Arthropoda</taxon>
        <taxon>Hexapoda</taxon>
        <taxon>Insecta</taxon>
        <taxon>Pterygota</taxon>
        <taxon>Neoptera</taxon>
        <taxon>Endopterygota</taxon>
        <taxon>Coleoptera</taxon>
        <taxon>Polyphaga</taxon>
        <taxon>Cucujiformia</taxon>
        <taxon>Chrysomeloidea</taxon>
        <taxon>Chrysomelidae</taxon>
        <taxon>Galerucinae</taxon>
        <taxon>Alticini</taxon>
        <taxon>Psylliodes</taxon>
    </lineage>
</organism>
<reference evidence="2" key="1">
    <citation type="submission" date="2022-01" db="EMBL/GenBank/DDBJ databases">
        <authorList>
            <person name="King R."/>
        </authorList>
    </citation>
    <scope>NUCLEOTIDE SEQUENCE</scope>
</reference>
<keyword evidence="3" id="KW-1185">Reference proteome</keyword>
<evidence type="ECO:0000313" key="3">
    <source>
        <dbReference type="Proteomes" id="UP001153636"/>
    </source>
</evidence>
<proteinExistence type="predicted"/>
<evidence type="ECO:0000313" key="2">
    <source>
        <dbReference type="EMBL" id="CAH1100499.1"/>
    </source>
</evidence>
<gene>
    <name evidence="2" type="ORF">PSYICH_LOCUS1579</name>
</gene>
<feature type="signal peptide" evidence="1">
    <location>
        <begin position="1"/>
        <end position="15"/>
    </location>
</feature>
<dbReference type="EMBL" id="OV651822">
    <property type="protein sequence ID" value="CAH1100499.1"/>
    <property type="molecule type" value="Genomic_DNA"/>
</dbReference>
<dbReference type="OrthoDB" id="6736457at2759"/>
<protein>
    <submittedName>
        <fullName evidence="2">Uncharacterized protein</fullName>
    </submittedName>
</protein>
<keyword evidence="1" id="KW-0732">Signal</keyword>
<sequence length="431" mass="49587">MKVLVLLALVALCYSSPLTAQKRVTVIGDDITIVGNHGSEIVISKSVIDPTKVNIILKSQNGITKKIQVDETANIKNVNFNILDARFFKNIPKEQITQADILTHIFREYQGLVDEPTYQILLGKIQALVQQGYLHEAILESLTTLDQLHMVEQIKQVEAKNVMSNIVSQKLHQNVYPVGEVSQLPQVSGVVPVENVHGLNQYQNNLPILKNSGIQGLWNIGHLSPYQQQVLLQQIKQNIQYQQGLQGQEYMPVEILGNQQQQQQQQIMEQIYQHQIGQSQLTPLNRFLYNMGVLKGQGYYYPQVPQQLTIPQIQGQYQYQHIAPQNQYVNQQQIQNMVQSGQNHVQYPYQQIPQYSAQQKVNQQQIQNMEQLVQNHVQYPYHQIPQYYAHQQVYPQGYVQQEVLPQVEQALLAHQQNVYQQYGYGKVPMVY</sequence>
<evidence type="ECO:0000256" key="1">
    <source>
        <dbReference type="SAM" id="SignalP"/>
    </source>
</evidence>